<dbReference type="Pfam" id="PF10501">
    <property type="entry name" value="Ribosomal_L50"/>
    <property type="match status" value="1"/>
</dbReference>
<proteinExistence type="inferred from homology"/>
<name>A0A168LJZ3_ABSGL</name>
<keyword evidence="4" id="KW-0496">Mitochondrion</keyword>
<dbReference type="GO" id="GO:1990904">
    <property type="term" value="C:ribonucleoprotein complex"/>
    <property type="evidence" value="ECO:0007669"/>
    <property type="project" value="UniProtKB-KW"/>
</dbReference>
<evidence type="ECO:0000256" key="5">
    <source>
        <dbReference type="ARBA" id="ARBA00023274"/>
    </source>
</evidence>
<dbReference type="GO" id="GO:0005739">
    <property type="term" value="C:mitochondrion"/>
    <property type="evidence" value="ECO:0007669"/>
    <property type="project" value="UniProtKB-SubCell"/>
</dbReference>
<dbReference type="AlphaFoldDB" id="A0A168LJZ3"/>
<dbReference type="InterPro" id="IPR018305">
    <property type="entry name" value="Ribosomal_m50"/>
</dbReference>
<keyword evidence="3" id="KW-0689">Ribosomal protein</keyword>
<dbReference type="InParanoid" id="A0A168LJZ3"/>
<dbReference type="EMBL" id="LT551507">
    <property type="protein sequence ID" value="SAL96956.1"/>
    <property type="molecule type" value="Genomic_DNA"/>
</dbReference>
<protein>
    <recommendedName>
        <fullName evidence="6">Large ribosomal subunit protein mL50</fullName>
    </recommendedName>
</protein>
<evidence type="ECO:0000313" key="8">
    <source>
        <dbReference type="Proteomes" id="UP000078561"/>
    </source>
</evidence>
<evidence type="ECO:0000256" key="6">
    <source>
        <dbReference type="ARBA" id="ARBA00035183"/>
    </source>
</evidence>
<keyword evidence="8" id="KW-1185">Reference proteome</keyword>
<evidence type="ECO:0000256" key="3">
    <source>
        <dbReference type="ARBA" id="ARBA00022980"/>
    </source>
</evidence>
<evidence type="ECO:0000256" key="4">
    <source>
        <dbReference type="ARBA" id="ARBA00023128"/>
    </source>
</evidence>
<reference evidence="7" key="1">
    <citation type="submission" date="2016-04" db="EMBL/GenBank/DDBJ databases">
        <authorList>
            <person name="Evans L.H."/>
            <person name="Alamgir A."/>
            <person name="Owens N."/>
            <person name="Weber N.D."/>
            <person name="Virtaneva K."/>
            <person name="Barbian K."/>
            <person name="Babar A."/>
            <person name="Rosenke K."/>
        </authorList>
    </citation>
    <scope>NUCLEOTIDE SEQUENCE [LARGE SCALE GENOMIC DNA]</scope>
    <source>
        <strain evidence="7">CBS 101.48</strain>
    </source>
</reference>
<evidence type="ECO:0000313" key="7">
    <source>
        <dbReference type="EMBL" id="SAL96956.1"/>
    </source>
</evidence>
<comment type="subcellular location">
    <subcellularLocation>
        <location evidence="1">Mitochondrion</location>
    </subcellularLocation>
</comment>
<dbReference type="Proteomes" id="UP000078561">
    <property type="component" value="Unassembled WGS sequence"/>
</dbReference>
<dbReference type="OrthoDB" id="6220758at2759"/>
<sequence>MLSRSLLRLATRPQARQLHVSALCQAEKNGMFGRFNPWAKTEPTPEVAKASPTESIGNVTFDVDYHDDQEFSSWKNTDIVQDMETIQTSLRSIVSEHIQGVSDNDWQQASLVDADIKFKVVKAAIQQTGKEVPNLVLNNITSVDDLLAFYARVPDI</sequence>
<evidence type="ECO:0000256" key="1">
    <source>
        <dbReference type="ARBA" id="ARBA00004173"/>
    </source>
</evidence>
<accession>A0A168LJZ3</accession>
<evidence type="ECO:0000256" key="2">
    <source>
        <dbReference type="ARBA" id="ARBA00008860"/>
    </source>
</evidence>
<gene>
    <name evidence="7" type="primary">ABSGL_02414.1 scaffold 3452</name>
</gene>
<dbReference type="GO" id="GO:0005840">
    <property type="term" value="C:ribosome"/>
    <property type="evidence" value="ECO:0007669"/>
    <property type="project" value="UniProtKB-KW"/>
</dbReference>
<dbReference type="OMA" id="RFNPWAK"/>
<organism evidence="7">
    <name type="scientific">Absidia glauca</name>
    <name type="common">Pin mould</name>
    <dbReference type="NCBI Taxonomy" id="4829"/>
    <lineage>
        <taxon>Eukaryota</taxon>
        <taxon>Fungi</taxon>
        <taxon>Fungi incertae sedis</taxon>
        <taxon>Mucoromycota</taxon>
        <taxon>Mucoromycotina</taxon>
        <taxon>Mucoromycetes</taxon>
        <taxon>Mucorales</taxon>
        <taxon>Cunninghamellaceae</taxon>
        <taxon>Absidia</taxon>
    </lineage>
</organism>
<keyword evidence="5" id="KW-0687">Ribonucleoprotein</keyword>
<comment type="similarity">
    <text evidence="2">Belongs to the mitochondrion-specific ribosomal protein mL50 family.</text>
</comment>